<evidence type="ECO:0000313" key="3">
    <source>
        <dbReference type="Proteomes" id="UP001152622"/>
    </source>
</evidence>
<evidence type="ECO:0000313" key="2">
    <source>
        <dbReference type="EMBL" id="KAJ8364770.1"/>
    </source>
</evidence>
<feature type="region of interest" description="Disordered" evidence="1">
    <location>
        <begin position="46"/>
        <end position="74"/>
    </location>
</feature>
<gene>
    <name evidence="2" type="ORF">SKAU_G00136010</name>
</gene>
<dbReference type="EMBL" id="JAINUF010000004">
    <property type="protein sequence ID" value="KAJ8364770.1"/>
    <property type="molecule type" value="Genomic_DNA"/>
</dbReference>
<reference evidence="2" key="1">
    <citation type="journal article" date="2023" name="Science">
        <title>Genome structures resolve the early diversification of teleost fishes.</title>
        <authorList>
            <person name="Parey E."/>
            <person name="Louis A."/>
            <person name="Montfort J."/>
            <person name="Bouchez O."/>
            <person name="Roques C."/>
            <person name="Iampietro C."/>
            <person name="Lluch J."/>
            <person name="Castinel A."/>
            <person name="Donnadieu C."/>
            <person name="Desvignes T."/>
            <person name="Floi Bucao C."/>
            <person name="Jouanno E."/>
            <person name="Wen M."/>
            <person name="Mejri S."/>
            <person name="Dirks R."/>
            <person name="Jansen H."/>
            <person name="Henkel C."/>
            <person name="Chen W.J."/>
            <person name="Zahm M."/>
            <person name="Cabau C."/>
            <person name="Klopp C."/>
            <person name="Thompson A.W."/>
            <person name="Robinson-Rechavi M."/>
            <person name="Braasch I."/>
            <person name="Lecointre G."/>
            <person name="Bobe J."/>
            <person name="Postlethwait J.H."/>
            <person name="Berthelot C."/>
            <person name="Roest Crollius H."/>
            <person name="Guiguen Y."/>
        </authorList>
    </citation>
    <scope>NUCLEOTIDE SEQUENCE</scope>
    <source>
        <tissue evidence="2">Blood</tissue>
    </source>
</reference>
<accession>A0A9Q1FS42</accession>
<evidence type="ECO:0000256" key="1">
    <source>
        <dbReference type="SAM" id="MobiDB-lite"/>
    </source>
</evidence>
<dbReference type="AlphaFoldDB" id="A0A9Q1FS42"/>
<protein>
    <submittedName>
        <fullName evidence="2">Uncharacterized protein</fullName>
    </submittedName>
</protein>
<keyword evidence="3" id="KW-1185">Reference proteome</keyword>
<organism evidence="2 3">
    <name type="scientific">Synaphobranchus kaupii</name>
    <name type="common">Kaup's arrowtooth eel</name>
    <dbReference type="NCBI Taxonomy" id="118154"/>
    <lineage>
        <taxon>Eukaryota</taxon>
        <taxon>Metazoa</taxon>
        <taxon>Chordata</taxon>
        <taxon>Craniata</taxon>
        <taxon>Vertebrata</taxon>
        <taxon>Euteleostomi</taxon>
        <taxon>Actinopterygii</taxon>
        <taxon>Neopterygii</taxon>
        <taxon>Teleostei</taxon>
        <taxon>Anguilliformes</taxon>
        <taxon>Synaphobranchidae</taxon>
        <taxon>Synaphobranchus</taxon>
    </lineage>
</organism>
<name>A0A9Q1FS42_SYNKA</name>
<feature type="non-terminal residue" evidence="2">
    <location>
        <position position="157"/>
    </location>
</feature>
<feature type="region of interest" description="Disordered" evidence="1">
    <location>
        <begin position="118"/>
        <end position="143"/>
    </location>
</feature>
<sequence>ELSFADVYFGSGSEEESDGDSSNPGSIDSIEEDAYQHGEDILLDVDEDARPSTSATPTVAPAVPSTAPSSPATRARKAASACAVSSPPVTCARRAASAAAAPAALSAAHPCRGSVTAAAAIPTPAHPCRTSTGTSGAKRRATELQDEWHDIQWCSKK</sequence>
<feature type="compositionally biased region" description="Low complexity" evidence="1">
    <location>
        <begin position="51"/>
        <end position="74"/>
    </location>
</feature>
<proteinExistence type="predicted"/>
<feature type="region of interest" description="Disordered" evidence="1">
    <location>
        <begin position="1"/>
        <end position="34"/>
    </location>
</feature>
<dbReference type="Proteomes" id="UP001152622">
    <property type="component" value="Chromosome 4"/>
</dbReference>
<comment type="caution">
    <text evidence="2">The sequence shown here is derived from an EMBL/GenBank/DDBJ whole genome shotgun (WGS) entry which is preliminary data.</text>
</comment>